<evidence type="ECO:0000313" key="1">
    <source>
        <dbReference type="EMBL" id="QWF69621.1"/>
    </source>
</evidence>
<dbReference type="KEGG" id="mpad:KEF85_09550"/>
<proteinExistence type="predicted"/>
<organism evidence="1 2">
    <name type="scientific">Methylomonas paludis</name>
    <dbReference type="NCBI Taxonomy" id="1173101"/>
    <lineage>
        <taxon>Bacteria</taxon>
        <taxon>Pseudomonadati</taxon>
        <taxon>Pseudomonadota</taxon>
        <taxon>Gammaproteobacteria</taxon>
        <taxon>Methylococcales</taxon>
        <taxon>Methylococcaceae</taxon>
        <taxon>Methylomonas</taxon>
    </lineage>
</organism>
<sequence length="149" mass="16556">MARFKLKESKKELTSYAGLSLIGQCLEAVNVEVMVDGRIPVSQGIKTSDLVKTTVGLLSIGKSDFEAVEPFREDRFFKKALDVRKVPGSVWLRQRLDRVSGSLLEPVDDLSIRLIERTEAPITPHKGYVCLDMDTFVMDQSGTKPPASD</sequence>
<reference evidence="1" key="1">
    <citation type="submission" date="2021-04" db="EMBL/GenBank/DDBJ databases">
        <title>Draft genome sequence data of methanotrophic Methylovulum sp. strain S1L and Methylomonas sp. strain S2AM isolated from boreal lake water columns.</title>
        <authorList>
            <person name="Rissanen A.J."/>
            <person name="Mangayil R."/>
            <person name="Svenning M.M."/>
            <person name="Khanongnuch R."/>
        </authorList>
    </citation>
    <scope>NUCLEOTIDE SEQUENCE</scope>
    <source>
        <strain evidence="1">S2AM</strain>
    </source>
</reference>
<gene>
    <name evidence="1" type="ORF">KEF85_09550</name>
</gene>
<evidence type="ECO:0008006" key="3">
    <source>
        <dbReference type="Google" id="ProtNLM"/>
    </source>
</evidence>
<accession>A0A975R8Y8</accession>
<keyword evidence="2" id="KW-1185">Reference proteome</keyword>
<dbReference type="Proteomes" id="UP000676649">
    <property type="component" value="Chromosome"/>
</dbReference>
<dbReference type="EMBL" id="CP073754">
    <property type="protein sequence ID" value="QWF69621.1"/>
    <property type="molecule type" value="Genomic_DNA"/>
</dbReference>
<dbReference type="AlphaFoldDB" id="A0A975R8Y8"/>
<protein>
    <recommendedName>
        <fullName evidence="3">Transposase DDE domain-containing protein</fullName>
    </recommendedName>
</protein>
<name>A0A975R8Y8_9GAMM</name>
<evidence type="ECO:0000313" key="2">
    <source>
        <dbReference type="Proteomes" id="UP000676649"/>
    </source>
</evidence>